<dbReference type="EMBL" id="RCHS01002817">
    <property type="protein sequence ID" value="RMX45537.1"/>
    <property type="molecule type" value="Genomic_DNA"/>
</dbReference>
<proteinExistence type="predicted"/>
<feature type="compositionally biased region" description="Basic residues" evidence="1">
    <location>
        <begin position="155"/>
        <end position="192"/>
    </location>
</feature>
<sequence length="427" mass="47898">MKRSILCLLVVLCWSSFALSALVEDPDFIDEKGKALKNFKVVPGSRRDKVEYHNVEQEAGRAVLKLLDAKIGKKVSDAAKEVTDFLNDAVGHHAQQRTKDIQSDKQKEMSLLHLGAKKVLDNKDEENKPKKNKDGSFLVHFKVPYIVTPVDEKKKTKPKKYHHKHGKKPHLKKYHHRILHHGHHHHHHHHPAHAADASKLTPQTPQAPYNPQAPQAPPSQPNYNAIDLSFNGYNWTYQYSNDTSSDMIPCQGNCMDPCTTQCSMRQDCCCCDPNMMAQTQVQAAAPPAAPVYPPVQPMAPMAPPSFQPPPMPAFPQSQCPSACKRNCFTYCPRDCCGVAGKRDKVTKKGAPDSEEETTNKVESDEASGDERVSEEETERQHKVEDDIKIPQEKNEEQEDSGKSKEQADNEETLEGSSESKDDNENDD</sequence>
<protein>
    <recommendedName>
        <fullName evidence="5">WAP domain-containing protein</fullName>
    </recommendedName>
</protein>
<evidence type="ECO:0000256" key="1">
    <source>
        <dbReference type="SAM" id="MobiDB-lite"/>
    </source>
</evidence>
<organism evidence="3 4">
    <name type="scientific">Pocillopora damicornis</name>
    <name type="common">Cauliflower coral</name>
    <name type="synonym">Millepora damicornis</name>
    <dbReference type="NCBI Taxonomy" id="46731"/>
    <lineage>
        <taxon>Eukaryota</taxon>
        <taxon>Metazoa</taxon>
        <taxon>Cnidaria</taxon>
        <taxon>Anthozoa</taxon>
        <taxon>Hexacorallia</taxon>
        <taxon>Scleractinia</taxon>
        <taxon>Astrocoeniina</taxon>
        <taxon>Pocilloporidae</taxon>
        <taxon>Pocillopora</taxon>
    </lineage>
</organism>
<name>A0A3M6TVW3_POCDA</name>
<comment type="caution">
    <text evidence="3">The sequence shown here is derived from an EMBL/GenBank/DDBJ whole genome shotgun (WGS) entry which is preliminary data.</text>
</comment>
<keyword evidence="4" id="KW-1185">Reference proteome</keyword>
<evidence type="ECO:0000313" key="3">
    <source>
        <dbReference type="EMBL" id="RMX45537.1"/>
    </source>
</evidence>
<feature type="region of interest" description="Disordered" evidence="1">
    <location>
        <begin position="342"/>
        <end position="427"/>
    </location>
</feature>
<gene>
    <name evidence="3" type="ORF">pdam_00008442</name>
</gene>
<feature type="chain" id="PRO_5018044449" description="WAP domain-containing protein" evidence="2">
    <location>
        <begin position="21"/>
        <end position="427"/>
    </location>
</feature>
<evidence type="ECO:0000256" key="2">
    <source>
        <dbReference type="SAM" id="SignalP"/>
    </source>
</evidence>
<feature type="signal peptide" evidence="2">
    <location>
        <begin position="1"/>
        <end position="20"/>
    </location>
</feature>
<accession>A0A3M6TVW3</accession>
<dbReference type="OrthoDB" id="5979607at2759"/>
<feature type="compositionally biased region" description="Basic and acidic residues" evidence="1">
    <location>
        <begin position="417"/>
        <end position="427"/>
    </location>
</feature>
<dbReference type="OMA" id="SACKRNC"/>
<feature type="compositionally biased region" description="Low complexity" evidence="1">
    <location>
        <begin position="194"/>
        <end position="213"/>
    </location>
</feature>
<feature type="compositionally biased region" description="Basic and acidic residues" evidence="1">
    <location>
        <begin position="378"/>
        <end position="407"/>
    </location>
</feature>
<feature type="region of interest" description="Disordered" evidence="1">
    <location>
        <begin position="149"/>
        <end position="223"/>
    </location>
</feature>
<evidence type="ECO:0000313" key="4">
    <source>
        <dbReference type="Proteomes" id="UP000275408"/>
    </source>
</evidence>
<dbReference type="Proteomes" id="UP000275408">
    <property type="component" value="Unassembled WGS sequence"/>
</dbReference>
<feature type="compositionally biased region" description="Basic and acidic residues" evidence="1">
    <location>
        <begin position="357"/>
        <end position="371"/>
    </location>
</feature>
<reference evidence="3 4" key="1">
    <citation type="journal article" date="2018" name="Sci. Rep.">
        <title>Comparative analysis of the Pocillopora damicornis genome highlights role of immune system in coral evolution.</title>
        <authorList>
            <person name="Cunning R."/>
            <person name="Bay R.A."/>
            <person name="Gillette P."/>
            <person name="Baker A.C."/>
            <person name="Traylor-Knowles N."/>
        </authorList>
    </citation>
    <scope>NUCLEOTIDE SEQUENCE [LARGE SCALE GENOMIC DNA]</scope>
    <source>
        <strain evidence="3">RSMAS</strain>
        <tissue evidence="3">Whole animal</tissue>
    </source>
</reference>
<keyword evidence="2" id="KW-0732">Signal</keyword>
<dbReference type="AlphaFoldDB" id="A0A3M6TVW3"/>
<evidence type="ECO:0008006" key="5">
    <source>
        <dbReference type="Google" id="ProtNLM"/>
    </source>
</evidence>